<accession>A0A8J3CUC7</accession>
<keyword evidence="2" id="KW-1185">Reference proteome</keyword>
<evidence type="ECO:0000313" key="1">
    <source>
        <dbReference type="EMBL" id="GHB02888.1"/>
    </source>
</evidence>
<name>A0A8J3CUC7_9PROT</name>
<comment type="caution">
    <text evidence="1">The sequence shown here is derived from an EMBL/GenBank/DDBJ whole genome shotgun (WGS) entry which is preliminary data.</text>
</comment>
<dbReference type="Proteomes" id="UP000634004">
    <property type="component" value="Unassembled WGS sequence"/>
</dbReference>
<organism evidence="1 2">
    <name type="scientific">Algimonas arctica</name>
    <dbReference type="NCBI Taxonomy" id="1479486"/>
    <lineage>
        <taxon>Bacteria</taxon>
        <taxon>Pseudomonadati</taxon>
        <taxon>Pseudomonadota</taxon>
        <taxon>Alphaproteobacteria</taxon>
        <taxon>Maricaulales</taxon>
        <taxon>Robiginitomaculaceae</taxon>
        <taxon>Algimonas</taxon>
    </lineage>
</organism>
<evidence type="ECO:0000313" key="2">
    <source>
        <dbReference type="Proteomes" id="UP000634004"/>
    </source>
</evidence>
<protein>
    <submittedName>
        <fullName evidence="1">Uncharacterized protein</fullName>
    </submittedName>
</protein>
<gene>
    <name evidence="1" type="ORF">GCM10009069_27060</name>
</gene>
<reference evidence="1" key="2">
    <citation type="submission" date="2020-09" db="EMBL/GenBank/DDBJ databases">
        <authorList>
            <person name="Sun Q."/>
            <person name="Kim S."/>
        </authorList>
    </citation>
    <scope>NUCLEOTIDE SEQUENCE</scope>
    <source>
        <strain evidence="1">KCTC 32513</strain>
    </source>
</reference>
<sequence>MLLCRARPCHADRNGVTHINNGADNTVIDAVWRRPLDVWRGPLFDDFVAACDLMRLRVMNSDRTGCRMKAFIVPKAPVISRKPFIAILMALIG</sequence>
<proteinExistence type="predicted"/>
<reference evidence="1" key="1">
    <citation type="journal article" date="2014" name="Int. J. Syst. Evol. Microbiol.">
        <title>Complete genome sequence of Corynebacterium casei LMG S-19264T (=DSM 44701T), isolated from a smear-ripened cheese.</title>
        <authorList>
            <consortium name="US DOE Joint Genome Institute (JGI-PGF)"/>
            <person name="Walter F."/>
            <person name="Albersmeier A."/>
            <person name="Kalinowski J."/>
            <person name="Ruckert C."/>
        </authorList>
    </citation>
    <scope>NUCLEOTIDE SEQUENCE</scope>
    <source>
        <strain evidence="1">KCTC 32513</strain>
    </source>
</reference>
<dbReference type="AlphaFoldDB" id="A0A8J3CUC7"/>
<dbReference type="EMBL" id="BMZH01000015">
    <property type="protein sequence ID" value="GHB02888.1"/>
    <property type="molecule type" value="Genomic_DNA"/>
</dbReference>